<dbReference type="GO" id="GO:0020037">
    <property type="term" value="F:heme binding"/>
    <property type="evidence" value="ECO:0007669"/>
    <property type="project" value="InterPro"/>
</dbReference>
<keyword evidence="1" id="KW-0614">Plasmid</keyword>
<gene>
    <name evidence="1" type="ORF">ElP_73850</name>
</gene>
<evidence type="ECO:0000313" key="2">
    <source>
        <dbReference type="Proteomes" id="UP000317835"/>
    </source>
</evidence>
<accession>A0A518HF28</accession>
<name>A0A518HF28_9BACT</name>
<keyword evidence="2" id="KW-1185">Reference proteome</keyword>
<dbReference type="Gene3D" id="1.20.1280.120">
    <property type="match status" value="1"/>
</dbReference>
<evidence type="ECO:0000313" key="1">
    <source>
        <dbReference type="EMBL" id="QDV39418.1"/>
    </source>
</evidence>
<dbReference type="Gene3D" id="2.40.180.10">
    <property type="entry name" value="Catalase core domain"/>
    <property type="match status" value="1"/>
</dbReference>
<sequence>MSALVPTAADNDPKASSPQGMAVRFHLGEHVHTDIVAHSHNGFAVRTGEEFLESLAAVADSGPGGPNPPPLAAFP</sequence>
<dbReference type="RefSeq" id="WP_197447192.1">
    <property type="nucleotide sequence ID" value="NZ_CP036428.1"/>
</dbReference>
<reference evidence="1 2" key="1">
    <citation type="submission" date="2019-02" db="EMBL/GenBank/DDBJ databases">
        <title>Deep-cultivation of Planctomycetes and their phenomic and genomic characterization uncovers novel biology.</title>
        <authorList>
            <person name="Wiegand S."/>
            <person name="Jogler M."/>
            <person name="Boedeker C."/>
            <person name="Pinto D."/>
            <person name="Vollmers J."/>
            <person name="Rivas-Marin E."/>
            <person name="Kohn T."/>
            <person name="Peeters S.H."/>
            <person name="Heuer A."/>
            <person name="Rast P."/>
            <person name="Oberbeckmann S."/>
            <person name="Bunk B."/>
            <person name="Jeske O."/>
            <person name="Meyerdierks A."/>
            <person name="Storesund J.E."/>
            <person name="Kallscheuer N."/>
            <person name="Luecker S."/>
            <person name="Lage O.M."/>
            <person name="Pohl T."/>
            <person name="Merkel B.J."/>
            <person name="Hornburger P."/>
            <person name="Mueller R.-W."/>
            <person name="Bruemmer F."/>
            <person name="Labrenz M."/>
            <person name="Spormann A.M."/>
            <person name="Op den Camp H."/>
            <person name="Overmann J."/>
            <person name="Amann R."/>
            <person name="Jetten M.S.M."/>
            <person name="Mascher T."/>
            <person name="Medema M.H."/>
            <person name="Devos D.P."/>
            <person name="Kaster A.-K."/>
            <person name="Ovreas L."/>
            <person name="Rohde M."/>
            <person name="Galperin M.Y."/>
            <person name="Jogler C."/>
        </authorList>
    </citation>
    <scope>NUCLEOTIDE SEQUENCE [LARGE SCALE GENOMIC DNA]</scope>
    <source>
        <strain evidence="1 2">ElP</strain>
        <plasmid evidence="2">pelp_2</plasmid>
    </source>
</reference>
<protein>
    <submittedName>
        <fullName evidence="1">Uncharacterized protein</fullName>
    </submittedName>
</protein>
<dbReference type="SUPFAM" id="SSF56634">
    <property type="entry name" value="Heme-dependent catalase-like"/>
    <property type="match status" value="1"/>
</dbReference>
<geneLocation type="plasmid" evidence="2">
    <name>pelp_2</name>
</geneLocation>
<dbReference type="InterPro" id="IPR020835">
    <property type="entry name" value="Catalase_sf"/>
</dbReference>
<dbReference type="EMBL" id="CP036428">
    <property type="protein sequence ID" value="QDV39418.1"/>
    <property type="molecule type" value="Genomic_DNA"/>
</dbReference>
<organism evidence="1 2">
    <name type="scientific">Tautonia plasticadhaerens</name>
    <dbReference type="NCBI Taxonomy" id="2527974"/>
    <lineage>
        <taxon>Bacteria</taxon>
        <taxon>Pseudomonadati</taxon>
        <taxon>Planctomycetota</taxon>
        <taxon>Planctomycetia</taxon>
        <taxon>Isosphaerales</taxon>
        <taxon>Isosphaeraceae</taxon>
        <taxon>Tautonia</taxon>
    </lineage>
</organism>
<dbReference type="AlphaFoldDB" id="A0A518HF28"/>
<dbReference type="KEGG" id="tpla:ElP_73850"/>
<proteinExistence type="predicted"/>
<dbReference type="Proteomes" id="UP000317835">
    <property type="component" value="Plasmid pElP_2"/>
</dbReference>